<protein>
    <submittedName>
        <fullName evidence="3">Uncharacterized protein</fullName>
    </submittedName>
</protein>
<dbReference type="EMBL" id="CAJNOT010007593">
    <property type="protein sequence ID" value="CAF1508671.1"/>
    <property type="molecule type" value="Genomic_DNA"/>
</dbReference>
<keyword evidence="1" id="KW-0812">Transmembrane</keyword>
<dbReference type="AlphaFoldDB" id="A0A820A079"/>
<proteinExistence type="predicted"/>
<feature type="transmembrane region" description="Helical" evidence="1">
    <location>
        <begin position="79"/>
        <end position="108"/>
    </location>
</feature>
<comment type="caution">
    <text evidence="3">The sequence shown here is derived from an EMBL/GenBank/DDBJ whole genome shotgun (WGS) entry which is preliminary data.</text>
</comment>
<evidence type="ECO:0000313" key="4">
    <source>
        <dbReference type="Proteomes" id="UP000663836"/>
    </source>
</evidence>
<evidence type="ECO:0000313" key="3">
    <source>
        <dbReference type="EMBL" id="CAF4185548.1"/>
    </source>
</evidence>
<feature type="transmembrane region" description="Helical" evidence="1">
    <location>
        <begin position="34"/>
        <end position="67"/>
    </location>
</feature>
<dbReference type="Proteomes" id="UP000663864">
    <property type="component" value="Unassembled WGS sequence"/>
</dbReference>
<dbReference type="EMBL" id="CAJOBD010012894">
    <property type="protein sequence ID" value="CAF4185548.1"/>
    <property type="molecule type" value="Genomic_DNA"/>
</dbReference>
<name>A0A820A079_9BILA</name>
<reference evidence="3" key="1">
    <citation type="submission" date="2021-02" db="EMBL/GenBank/DDBJ databases">
        <authorList>
            <person name="Nowell W R."/>
        </authorList>
    </citation>
    <scope>NUCLEOTIDE SEQUENCE</scope>
</reference>
<gene>
    <name evidence="3" type="ORF">JBS370_LOCUS35743</name>
    <name evidence="2" type="ORF">ZHD862_LOCUS37806</name>
</gene>
<accession>A0A820A079</accession>
<evidence type="ECO:0000256" key="1">
    <source>
        <dbReference type="SAM" id="Phobius"/>
    </source>
</evidence>
<sequence>MHKTQQGTNRESLLVSIPNYNKSNLKRSSSNVGLIVGGFAIVSVIGIVILSLLLAIPITVLVIGLHYRDPRYCPIEPRISLFLIVHGSVSIGCLITNILFGVIILLLIRRDSSPAVILNFIS</sequence>
<keyword evidence="1" id="KW-0472">Membrane</keyword>
<dbReference type="Proteomes" id="UP000663836">
    <property type="component" value="Unassembled WGS sequence"/>
</dbReference>
<feature type="non-terminal residue" evidence="3">
    <location>
        <position position="122"/>
    </location>
</feature>
<evidence type="ECO:0000313" key="2">
    <source>
        <dbReference type="EMBL" id="CAF1508671.1"/>
    </source>
</evidence>
<keyword evidence="1" id="KW-1133">Transmembrane helix</keyword>
<organism evidence="3 4">
    <name type="scientific">Rotaria sordida</name>
    <dbReference type="NCBI Taxonomy" id="392033"/>
    <lineage>
        <taxon>Eukaryota</taxon>
        <taxon>Metazoa</taxon>
        <taxon>Spiralia</taxon>
        <taxon>Gnathifera</taxon>
        <taxon>Rotifera</taxon>
        <taxon>Eurotatoria</taxon>
        <taxon>Bdelloidea</taxon>
        <taxon>Philodinida</taxon>
        <taxon>Philodinidae</taxon>
        <taxon>Rotaria</taxon>
    </lineage>
</organism>